<proteinExistence type="predicted"/>
<evidence type="ECO:0000313" key="2">
    <source>
        <dbReference type="Proteomes" id="UP000187283"/>
    </source>
</evidence>
<dbReference type="InterPro" id="IPR041938">
    <property type="entry name" value="Hist-Lys_N-MTase_N"/>
</dbReference>
<accession>A0A1R1XH44</accession>
<dbReference type="Proteomes" id="UP000187283">
    <property type="component" value="Unassembled WGS sequence"/>
</dbReference>
<dbReference type="Gene3D" id="1.10.10.1700">
    <property type="entry name" value="Histone-lysine N-methyltransferase"/>
    <property type="match status" value="1"/>
</dbReference>
<protein>
    <submittedName>
        <fullName evidence="1">Uncharacterized protein</fullName>
    </submittedName>
</protein>
<sequence length="72" mass="8366">MQNVKFIEWMSLAQFDDILSELLLDSTGLPFKTRKILKSVIEMKHDINITNLIRKISYKEIEVADAVESILK</sequence>
<dbReference type="EMBL" id="LSSN01003261">
    <property type="protein sequence ID" value="OMJ13941.1"/>
    <property type="molecule type" value="Genomic_DNA"/>
</dbReference>
<comment type="caution">
    <text evidence="1">The sequence shown here is derived from an EMBL/GenBank/DDBJ whole genome shotgun (WGS) entry which is preliminary data.</text>
</comment>
<gene>
    <name evidence="1" type="ORF">AYI70_g8200</name>
</gene>
<name>A0A1R1XH44_9FUNG</name>
<dbReference type="OrthoDB" id="6627536at2759"/>
<dbReference type="AlphaFoldDB" id="A0A1R1XH44"/>
<organism evidence="1 2">
    <name type="scientific">Smittium culicis</name>
    <dbReference type="NCBI Taxonomy" id="133412"/>
    <lineage>
        <taxon>Eukaryota</taxon>
        <taxon>Fungi</taxon>
        <taxon>Fungi incertae sedis</taxon>
        <taxon>Zoopagomycota</taxon>
        <taxon>Kickxellomycotina</taxon>
        <taxon>Harpellomycetes</taxon>
        <taxon>Harpellales</taxon>
        <taxon>Legeriomycetaceae</taxon>
        <taxon>Smittium</taxon>
    </lineage>
</organism>
<keyword evidence="2" id="KW-1185">Reference proteome</keyword>
<evidence type="ECO:0000313" key="1">
    <source>
        <dbReference type="EMBL" id="OMJ13941.1"/>
    </source>
</evidence>
<reference evidence="1 2" key="1">
    <citation type="submission" date="2017-01" db="EMBL/GenBank/DDBJ databases">
        <authorList>
            <person name="Mah S.A."/>
            <person name="Swanson W.J."/>
            <person name="Moy G.W."/>
            <person name="Vacquier V.D."/>
        </authorList>
    </citation>
    <scope>NUCLEOTIDE SEQUENCE [LARGE SCALE GENOMIC DNA]</scope>
    <source>
        <strain evidence="1 2">GSMNP</strain>
    </source>
</reference>